<accession>D3BL20</accession>
<keyword evidence="3" id="KW-1185">Reference proteome</keyword>
<dbReference type="CDD" id="cd04301">
    <property type="entry name" value="NAT_SF"/>
    <property type="match status" value="1"/>
</dbReference>
<evidence type="ECO:0000259" key="1">
    <source>
        <dbReference type="Pfam" id="PF13673"/>
    </source>
</evidence>
<dbReference type="GO" id="GO:0016747">
    <property type="term" value="F:acyltransferase activity, transferring groups other than amino-acyl groups"/>
    <property type="evidence" value="ECO:0007669"/>
    <property type="project" value="InterPro"/>
</dbReference>
<dbReference type="GeneID" id="31364727"/>
<dbReference type="RefSeq" id="XP_020429882.1">
    <property type="nucleotide sequence ID" value="XM_020580049.1"/>
</dbReference>
<feature type="domain" description="N-acetyltransferase" evidence="1">
    <location>
        <begin position="99"/>
        <end position="182"/>
    </location>
</feature>
<dbReference type="OMA" id="ACCQLEH"/>
<evidence type="ECO:0000313" key="2">
    <source>
        <dbReference type="EMBL" id="EFA77754.1"/>
    </source>
</evidence>
<name>D3BL20_HETP5</name>
<dbReference type="Pfam" id="PF13673">
    <property type="entry name" value="Acetyltransf_10"/>
    <property type="match status" value="1"/>
</dbReference>
<reference evidence="2 3" key="1">
    <citation type="journal article" date="2011" name="Genome Res.">
        <title>Phylogeny-wide analysis of social amoeba genomes highlights ancient origins for complex intercellular communication.</title>
        <authorList>
            <person name="Heidel A.J."/>
            <person name="Lawal H.M."/>
            <person name="Felder M."/>
            <person name="Schilde C."/>
            <person name="Helps N.R."/>
            <person name="Tunggal B."/>
            <person name="Rivero F."/>
            <person name="John U."/>
            <person name="Schleicher M."/>
            <person name="Eichinger L."/>
            <person name="Platzer M."/>
            <person name="Noegel A.A."/>
            <person name="Schaap P."/>
            <person name="Gloeckner G."/>
        </authorList>
    </citation>
    <scope>NUCLEOTIDE SEQUENCE [LARGE SCALE GENOMIC DNA]</scope>
    <source>
        <strain evidence="3">ATCC 26659 / Pp 5 / PN500</strain>
    </source>
</reference>
<dbReference type="InParanoid" id="D3BL20"/>
<dbReference type="InterPro" id="IPR000182">
    <property type="entry name" value="GNAT_dom"/>
</dbReference>
<dbReference type="EMBL" id="ADBJ01000039">
    <property type="protein sequence ID" value="EFA77754.1"/>
    <property type="molecule type" value="Genomic_DNA"/>
</dbReference>
<comment type="caution">
    <text evidence="2">The sequence shown here is derived from an EMBL/GenBank/DDBJ whole genome shotgun (WGS) entry which is preliminary data.</text>
</comment>
<dbReference type="Proteomes" id="UP000001396">
    <property type="component" value="Unassembled WGS sequence"/>
</dbReference>
<sequence>MNLLDTIVETKKGVKLYARRAESKDIDDLTRIINWAYRGKEGANPWTTEKHLVKGQRINEAALTKELLTDPLLKTIVLVELVEEENGAEPVDQNQGEQQQQRRIVGTIKIERDTLEDTSGMIGMFGVDPSLQSSGIGGVLFKIAENYIKNTWGLNSAVMHVISIRDELLNWYISMGYSKTGKVIPFHNKDDKLDRALVENLEFNELAKPL</sequence>
<dbReference type="InterPro" id="IPR016181">
    <property type="entry name" value="Acyl_CoA_acyltransferase"/>
</dbReference>
<dbReference type="Gene3D" id="3.40.630.30">
    <property type="match status" value="1"/>
</dbReference>
<organism evidence="2 3">
    <name type="scientific">Heterostelium pallidum (strain ATCC 26659 / Pp 5 / PN500)</name>
    <name type="common">Cellular slime mold</name>
    <name type="synonym">Polysphondylium pallidum</name>
    <dbReference type="NCBI Taxonomy" id="670386"/>
    <lineage>
        <taxon>Eukaryota</taxon>
        <taxon>Amoebozoa</taxon>
        <taxon>Evosea</taxon>
        <taxon>Eumycetozoa</taxon>
        <taxon>Dictyostelia</taxon>
        <taxon>Acytosteliales</taxon>
        <taxon>Acytosteliaceae</taxon>
        <taxon>Heterostelium</taxon>
    </lineage>
</organism>
<dbReference type="AlphaFoldDB" id="D3BL20"/>
<dbReference type="SUPFAM" id="SSF55729">
    <property type="entry name" value="Acyl-CoA N-acyltransferases (Nat)"/>
    <property type="match status" value="1"/>
</dbReference>
<evidence type="ECO:0000313" key="3">
    <source>
        <dbReference type="Proteomes" id="UP000001396"/>
    </source>
</evidence>
<dbReference type="STRING" id="670386.D3BL20"/>
<protein>
    <recommendedName>
        <fullName evidence="1">N-acetyltransferase domain-containing protein</fullName>
    </recommendedName>
</protein>
<gene>
    <name evidence="2" type="ORF">PPL_09252</name>
</gene>
<proteinExistence type="predicted"/>